<dbReference type="PANTHER" id="PTHR46847">
    <property type="entry name" value="D-ALLOSE-BINDING PERIPLASMIC PROTEIN-RELATED"/>
    <property type="match status" value="1"/>
</dbReference>
<dbReference type="InterPro" id="IPR028082">
    <property type="entry name" value="Peripla_BP_I"/>
</dbReference>
<organism evidence="6 7">
    <name type="scientific">Alkalibacterium indicireducens</name>
    <dbReference type="NCBI Taxonomy" id="398758"/>
    <lineage>
        <taxon>Bacteria</taxon>
        <taxon>Bacillati</taxon>
        <taxon>Bacillota</taxon>
        <taxon>Bacilli</taxon>
        <taxon>Lactobacillales</taxon>
        <taxon>Carnobacteriaceae</taxon>
        <taxon>Alkalibacterium</taxon>
    </lineage>
</organism>
<feature type="signal peptide" evidence="4">
    <location>
        <begin position="1"/>
        <end position="22"/>
    </location>
</feature>
<dbReference type="PANTHER" id="PTHR46847:SF1">
    <property type="entry name" value="D-ALLOSE-BINDING PERIPLASMIC PROTEIN-RELATED"/>
    <property type="match status" value="1"/>
</dbReference>
<evidence type="ECO:0000256" key="4">
    <source>
        <dbReference type="SAM" id="SignalP"/>
    </source>
</evidence>
<dbReference type="CDD" id="cd06320">
    <property type="entry name" value="PBP1_allose_binding"/>
    <property type="match status" value="1"/>
</dbReference>
<evidence type="ECO:0000313" key="6">
    <source>
        <dbReference type="EMBL" id="GAA0490166.1"/>
    </source>
</evidence>
<sequence length="368" mass="40219">MKIKNKVLLSILGLTLTTTLIACENDEAESNEAEIVEETESAEGFNPDNADGKTLDEVRDELGGVPVTSEELNLGGVAKAFENEYWRTLKEGMETGAEKFNENGFNINIDIISPQGENDEEGQLSIVSDMINREFDGLLLSPISDGNLIPGVENALENDIDVINVNDGLIEIAPSFVGPRAIENGEALAEWLHAQIGDEGKVAIVMGMPKAFAARQRTEGFENWISENAPDIEIVEKQNADWDRGRAKDIADTWINQHDDLDAIFANNDTMALGVQEAVNSSGKDILVMGVDGIGEAYESIRKGEMDATVDSFPLYKGQIAVEMMLRKIGGQEIPAVLWTPQAVIDSSNVDVSAEEIIDWEEPEYSNE</sequence>
<evidence type="ECO:0000256" key="3">
    <source>
        <dbReference type="ARBA" id="ARBA00022729"/>
    </source>
</evidence>
<dbReference type="RefSeq" id="WP_346025129.1">
    <property type="nucleotide sequence ID" value="NZ_BAAADA010000158.1"/>
</dbReference>
<accession>A0ABP3KZU2</accession>
<evidence type="ECO:0000256" key="1">
    <source>
        <dbReference type="ARBA" id="ARBA00004196"/>
    </source>
</evidence>
<feature type="domain" description="Periplasmic binding protein" evidence="5">
    <location>
        <begin position="77"/>
        <end position="333"/>
    </location>
</feature>
<dbReference type="InterPro" id="IPR025997">
    <property type="entry name" value="SBP_2_dom"/>
</dbReference>
<reference evidence="7" key="1">
    <citation type="journal article" date="2019" name="Int. J. Syst. Evol. Microbiol.">
        <title>The Global Catalogue of Microorganisms (GCM) 10K type strain sequencing project: providing services to taxonomists for standard genome sequencing and annotation.</title>
        <authorList>
            <consortium name="The Broad Institute Genomics Platform"/>
            <consortium name="The Broad Institute Genome Sequencing Center for Infectious Disease"/>
            <person name="Wu L."/>
            <person name="Ma J."/>
        </authorList>
    </citation>
    <scope>NUCLEOTIDE SEQUENCE [LARGE SCALE GENOMIC DNA]</scope>
    <source>
        <strain evidence="7">JCM 14232</strain>
    </source>
</reference>
<gene>
    <name evidence="6" type="ORF">GCM10008936_17520</name>
</gene>
<proteinExistence type="inferred from homology"/>
<evidence type="ECO:0000256" key="2">
    <source>
        <dbReference type="ARBA" id="ARBA00007639"/>
    </source>
</evidence>
<dbReference type="PROSITE" id="PS51257">
    <property type="entry name" value="PROKAR_LIPOPROTEIN"/>
    <property type="match status" value="1"/>
</dbReference>
<dbReference type="EMBL" id="BAAADA010000158">
    <property type="protein sequence ID" value="GAA0490166.1"/>
    <property type="molecule type" value="Genomic_DNA"/>
</dbReference>
<feature type="chain" id="PRO_5046497331" evidence="4">
    <location>
        <begin position="23"/>
        <end position="368"/>
    </location>
</feature>
<evidence type="ECO:0000259" key="5">
    <source>
        <dbReference type="Pfam" id="PF13407"/>
    </source>
</evidence>
<comment type="similarity">
    <text evidence="2">Belongs to the bacterial solute-binding protein 2 family.</text>
</comment>
<comment type="subcellular location">
    <subcellularLocation>
        <location evidence="1">Cell envelope</location>
    </subcellularLocation>
</comment>
<dbReference type="SUPFAM" id="SSF53822">
    <property type="entry name" value="Periplasmic binding protein-like I"/>
    <property type="match status" value="1"/>
</dbReference>
<evidence type="ECO:0000313" key="7">
    <source>
        <dbReference type="Proteomes" id="UP001410648"/>
    </source>
</evidence>
<dbReference type="Proteomes" id="UP001410648">
    <property type="component" value="Unassembled WGS sequence"/>
</dbReference>
<keyword evidence="7" id="KW-1185">Reference proteome</keyword>
<dbReference type="Gene3D" id="3.40.50.2300">
    <property type="match status" value="2"/>
</dbReference>
<name>A0ABP3KZU2_9LACT</name>
<keyword evidence="3 4" id="KW-0732">Signal</keyword>
<dbReference type="Pfam" id="PF13407">
    <property type="entry name" value="Peripla_BP_4"/>
    <property type="match status" value="1"/>
</dbReference>
<protein>
    <submittedName>
        <fullName evidence="6">Substrate-binding domain-containing protein</fullName>
    </submittedName>
</protein>
<comment type="caution">
    <text evidence="6">The sequence shown here is derived from an EMBL/GenBank/DDBJ whole genome shotgun (WGS) entry which is preliminary data.</text>
</comment>